<evidence type="ECO:0000313" key="4">
    <source>
        <dbReference type="EMBL" id="GEP55152.1"/>
    </source>
</evidence>
<dbReference type="OrthoDB" id="9797825at2"/>
<evidence type="ECO:0000256" key="3">
    <source>
        <dbReference type="ARBA" id="ARBA00023186"/>
    </source>
</evidence>
<dbReference type="Gene3D" id="3.30.2180.10">
    <property type="entry name" value="ATP12-like"/>
    <property type="match status" value="1"/>
</dbReference>
<dbReference type="Proteomes" id="UP000321058">
    <property type="component" value="Unassembled WGS sequence"/>
</dbReference>
<organism evidence="4 5">
    <name type="scientific">Reyranella soli</name>
    <dbReference type="NCBI Taxonomy" id="1230389"/>
    <lineage>
        <taxon>Bacteria</taxon>
        <taxon>Pseudomonadati</taxon>
        <taxon>Pseudomonadota</taxon>
        <taxon>Alphaproteobacteria</taxon>
        <taxon>Hyphomicrobiales</taxon>
        <taxon>Reyranellaceae</taxon>
        <taxon>Reyranella</taxon>
    </lineage>
</organism>
<dbReference type="InterPro" id="IPR042272">
    <property type="entry name" value="ATP12_ATP_synth-F1-assembly_N"/>
</dbReference>
<dbReference type="PANTHER" id="PTHR21013">
    <property type="entry name" value="ATP SYNTHASE MITOCHONDRIAL F1 COMPLEX ASSEMBLY FACTOR 2/ATP12 PROTEIN, MITOCHONDRIAL PRECURSOR"/>
    <property type="match status" value="1"/>
</dbReference>
<comment type="caution">
    <text evidence="4">The sequence shown here is derived from an EMBL/GenBank/DDBJ whole genome shotgun (WGS) entry which is preliminary data.</text>
</comment>
<dbReference type="EMBL" id="BKAJ01000034">
    <property type="protein sequence ID" value="GEP55152.1"/>
    <property type="molecule type" value="Genomic_DNA"/>
</dbReference>
<keyword evidence="5" id="KW-1185">Reference proteome</keyword>
<dbReference type="InterPro" id="IPR023335">
    <property type="entry name" value="ATP12_ortho_dom_sf"/>
</dbReference>
<dbReference type="Pfam" id="PF07542">
    <property type="entry name" value="ATP12"/>
    <property type="match status" value="1"/>
</dbReference>
<dbReference type="GO" id="GO:0043461">
    <property type="term" value="P:proton-transporting ATP synthase complex assembly"/>
    <property type="evidence" value="ECO:0007669"/>
    <property type="project" value="InterPro"/>
</dbReference>
<evidence type="ECO:0000256" key="1">
    <source>
        <dbReference type="ARBA" id="ARBA00008231"/>
    </source>
</evidence>
<proteinExistence type="inferred from homology"/>
<dbReference type="Gene3D" id="1.10.3580.10">
    <property type="entry name" value="ATP12 ATPase"/>
    <property type="match status" value="1"/>
</dbReference>
<keyword evidence="3" id="KW-0143">Chaperone</keyword>
<dbReference type="RefSeq" id="WP_147149254.1">
    <property type="nucleotide sequence ID" value="NZ_BKAJ01000034.1"/>
</dbReference>
<dbReference type="InterPro" id="IPR011419">
    <property type="entry name" value="ATP12_ATP_synth-F1-assembly"/>
</dbReference>
<evidence type="ECO:0000313" key="5">
    <source>
        <dbReference type="Proteomes" id="UP000321058"/>
    </source>
</evidence>
<reference evidence="4 5" key="1">
    <citation type="submission" date="2019-07" db="EMBL/GenBank/DDBJ databases">
        <title>Whole genome shotgun sequence of Reyranella soli NBRC 108950.</title>
        <authorList>
            <person name="Hosoyama A."/>
            <person name="Uohara A."/>
            <person name="Ohji S."/>
            <person name="Ichikawa N."/>
        </authorList>
    </citation>
    <scope>NUCLEOTIDE SEQUENCE [LARGE SCALE GENOMIC DNA]</scope>
    <source>
        <strain evidence="4 5">NBRC 108950</strain>
    </source>
</reference>
<accession>A0A512N848</accession>
<gene>
    <name evidence="4" type="ORF">RSO01_23180</name>
</gene>
<evidence type="ECO:0000256" key="2">
    <source>
        <dbReference type="ARBA" id="ARBA00022946"/>
    </source>
</evidence>
<dbReference type="AlphaFoldDB" id="A0A512N848"/>
<protein>
    <submittedName>
        <fullName evidence="4">ATPase</fullName>
    </submittedName>
</protein>
<dbReference type="SUPFAM" id="SSF160909">
    <property type="entry name" value="ATP12-like"/>
    <property type="match status" value="1"/>
</dbReference>
<dbReference type="PANTHER" id="PTHR21013:SF10">
    <property type="entry name" value="ATP SYNTHASE MITOCHONDRIAL F1 COMPLEX ASSEMBLY FACTOR 2"/>
    <property type="match status" value="1"/>
</dbReference>
<comment type="similarity">
    <text evidence="1">Belongs to the ATP12 family.</text>
</comment>
<keyword evidence="2" id="KW-0809">Transit peptide</keyword>
<name>A0A512N848_9HYPH</name>
<sequence length="238" mass="25872">MKRFYKETAVDLGDGGHRILLDGKPMRTPAKTVLAVPTRALAEAIAAEWGEVPDKADINVSHLPLTRLAATGHDRVTTQRTRVIEDTAKYAGSDMLCYRASEPETLVKRQRETWQPLLDWAAGRYGARLVVVEGLAFVDQPADAVARLHEAVAAHSDLGLSALYNLTHISGSLVVALAVAEGHLSAADAFAAAQLDEIYQIERWGEDPIAAKRHAGIRHDIDASARFLALLAEQRLKG</sequence>